<organism evidence="7 8">
    <name type="scientific">Flectobacillus rivi</name>
    <dbReference type="NCBI Taxonomy" id="2984209"/>
    <lineage>
        <taxon>Bacteria</taxon>
        <taxon>Pseudomonadati</taxon>
        <taxon>Bacteroidota</taxon>
        <taxon>Cytophagia</taxon>
        <taxon>Cytophagales</taxon>
        <taxon>Flectobacillaceae</taxon>
        <taxon>Flectobacillus</taxon>
    </lineage>
</organism>
<dbReference type="Pfam" id="PF12543">
    <property type="entry name" value="DUF3738"/>
    <property type="match status" value="1"/>
</dbReference>
<proteinExistence type="predicted"/>
<dbReference type="EMBL" id="JASHIE010000003">
    <property type="protein sequence ID" value="MDI9873956.1"/>
    <property type="molecule type" value="Genomic_DNA"/>
</dbReference>
<protein>
    <submittedName>
        <fullName evidence="7">Redoxin domain-containing protein</fullName>
    </submittedName>
</protein>
<accession>A0ABT6Z021</accession>
<dbReference type="InterPro" id="IPR000866">
    <property type="entry name" value="AhpC/TSA"/>
</dbReference>
<reference evidence="7 8" key="1">
    <citation type="submission" date="2023-05" db="EMBL/GenBank/DDBJ databases">
        <title>Novel species of genus Flectobacillus isolated from stream in China.</title>
        <authorList>
            <person name="Lu H."/>
        </authorList>
    </citation>
    <scope>NUCLEOTIDE SEQUENCE [LARGE SCALE GENOMIC DNA]</scope>
    <source>
        <strain evidence="7 8">LFS242W</strain>
    </source>
</reference>
<dbReference type="InterPro" id="IPR036249">
    <property type="entry name" value="Thioredoxin-like_sf"/>
</dbReference>
<evidence type="ECO:0000256" key="4">
    <source>
        <dbReference type="ARBA" id="ARBA00023284"/>
    </source>
</evidence>
<dbReference type="InterPro" id="IPR050553">
    <property type="entry name" value="Thioredoxin_ResA/DsbE_sf"/>
</dbReference>
<evidence type="ECO:0000256" key="1">
    <source>
        <dbReference type="ARBA" id="ARBA00004196"/>
    </source>
</evidence>
<feature type="signal peptide" evidence="5">
    <location>
        <begin position="1"/>
        <end position="21"/>
    </location>
</feature>
<dbReference type="PROSITE" id="PS51352">
    <property type="entry name" value="THIOREDOXIN_2"/>
    <property type="match status" value="1"/>
</dbReference>
<keyword evidence="4" id="KW-0676">Redox-active center</keyword>
<dbReference type="CDD" id="cd02966">
    <property type="entry name" value="TlpA_like_family"/>
    <property type="match status" value="1"/>
</dbReference>
<dbReference type="RefSeq" id="WP_283380954.1">
    <property type="nucleotide sequence ID" value="NZ_JASHIE010000003.1"/>
</dbReference>
<dbReference type="Proteomes" id="UP001225761">
    <property type="component" value="Unassembled WGS sequence"/>
</dbReference>
<dbReference type="Pfam" id="PF00578">
    <property type="entry name" value="AhpC-TSA"/>
    <property type="match status" value="1"/>
</dbReference>
<keyword evidence="5" id="KW-0732">Signal</keyword>
<keyword evidence="8" id="KW-1185">Reference proteome</keyword>
<feature type="domain" description="Thioredoxin" evidence="6">
    <location>
        <begin position="25"/>
        <end position="170"/>
    </location>
</feature>
<evidence type="ECO:0000313" key="8">
    <source>
        <dbReference type="Proteomes" id="UP001225761"/>
    </source>
</evidence>
<dbReference type="Gene3D" id="3.40.30.10">
    <property type="entry name" value="Glutaredoxin"/>
    <property type="match status" value="1"/>
</dbReference>
<feature type="chain" id="PRO_5045880231" evidence="5">
    <location>
        <begin position="22"/>
        <end position="397"/>
    </location>
</feature>
<dbReference type="PANTHER" id="PTHR42852">
    <property type="entry name" value="THIOL:DISULFIDE INTERCHANGE PROTEIN DSBE"/>
    <property type="match status" value="1"/>
</dbReference>
<evidence type="ECO:0000256" key="3">
    <source>
        <dbReference type="ARBA" id="ARBA00023157"/>
    </source>
</evidence>
<evidence type="ECO:0000313" key="7">
    <source>
        <dbReference type="EMBL" id="MDI9873956.1"/>
    </source>
</evidence>
<dbReference type="SUPFAM" id="SSF52833">
    <property type="entry name" value="Thioredoxin-like"/>
    <property type="match status" value="1"/>
</dbReference>
<sequence length="397" mass="45550">MTYIKCALIAFTLLITFNISAQSSKLIGKPAPDIHFTDVLNDTKSSYKLSDFKGKVVIIDFWATWCASCIVELPRLESWQKKYPDRLKVITIASDSRSRLQKFLKNKPIGLPIVLDSIDQYEKYFPHRGIPHTVIIDRNGIVSAIPSVDQLRDTDMEQLLKGKKVDIVMKEERLDFNSDNDLATYSKGKGVQILVTPYLNGLPVMSTSFMNGKMTFVNVNPTIIYREITGINPFTRSEWLSVNSKYRVFGEETSICLELKAADFTEEEAKSSLMRYMQVYSPLYASIELRERKVKVLKMIKDQFSLSKSENQEEGTYSFSGNGIEVKGLNIKPLSDFLEQKLRVPIVDETHIIDKLNYKFPWYLEKPEAYVEELEKLGLKLEDATRQIEVLVFSDKK</sequence>
<evidence type="ECO:0000256" key="2">
    <source>
        <dbReference type="ARBA" id="ARBA00022748"/>
    </source>
</evidence>
<name>A0ABT6Z021_9BACT</name>
<dbReference type="InterPro" id="IPR013766">
    <property type="entry name" value="Thioredoxin_domain"/>
</dbReference>
<comment type="subcellular location">
    <subcellularLocation>
        <location evidence="1">Cell envelope</location>
    </subcellularLocation>
</comment>
<comment type="caution">
    <text evidence="7">The sequence shown here is derived from an EMBL/GenBank/DDBJ whole genome shotgun (WGS) entry which is preliminary data.</text>
</comment>
<keyword evidence="2" id="KW-0201">Cytochrome c-type biogenesis</keyword>
<evidence type="ECO:0000259" key="6">
    <source>
        <dbReference type="PROSITE" id="PS51352"/>
    </source>
</evidence>
<dbReference type="PANTHER" id="PTHR42852:SF6">
    <property type="entry name" value="THIOL:DISULFIDE INTERCHANGE PROTEIN DSBE"/>
    <property type="match status" value="1"/>
</dbReference>
<gene>
    <name evidence="7" type="ORF">QM481_05425</name>
</gene>
<evidence type="ECO:0000256" key="5">
    <source>
        <dbReference type="SAM" id="SignalP"/>
    </source>
</evidence>
<dbReference type="InterPro" id="IPR017801">
    <property type="entry name" value="DUF3738"/>
</dbReference>
<keyword evidence="3" id="KW-1015">Disulfide bond</keyword>